<dbReference type="GO" id="GO:0003677">
    <property type="term" value="F:DNA binding"/>
    <property type="evidence" value="ECO:0007669"/>
    <property type="project" value="InterPro"/>
</dbReference>
<dbReference type="SMART" id="SM00479">
    <property type="entry name" value="EXOIII"/>
    <property type="match status" value="1"/>
</dbReference>
<dbReference type="InterPro" id="IPR013520">
    <property type="entry name" value="Ribonucl_H"/>
</dbReference>
<dbReference type="InterPro" id="IPR006054">
    <property type="entry name" value="DnaQ"/>
</dbReference>
<evidence type="ECO:0000313" key="5">
    <source>
        <dbReference type="EMBL" id="GAX89489.1"/>
    </source>
</evidence>
<evidence type="ECO:0000313" key="6">
    <source>
        <dbReference type="Proteomes" id="UP000217785"/>
    </source>
</evidence>
<evidence type="ECO:0000259" key="4">
    <source>
        <dbReference type="SMART" id="SM00479"/>
    </source>
</evidence>
<dbReference type="FunFam" id="3.30.420.10:FF:000045">
    <property type="entry name" value="3'-5' exonuclease DinG"/>
    <property type="match status" value="1"/>
</dbReference>
<keyword evidence="2" id="KW-0378">Hydrolase</keyword>
<dbReference type="NCBIfam" id="TIGR00573">
    <property type="entry name" value="dnaq"/>
    <property type="match status" value="1"/>
</dbReference>
<accession>A0A292YKQ4</accession>
<dbReference type="GO" id="GO:0008408">
    <property type="term" value="F:3'-5' exonuclease activity"/>
    <property type="evidence" value="ECO:0007669"/>
    <property type="project" value="TreeGrafter"/>
</dbReference>
<evidence type="ECO:0000256" key="1">
    <source>
        <dbReference type="ARBA" id="ARBA00022722"/>
    </source>
</evidence>
<organism evidence="5 6">
    <name type="scientific">Effusibacillus lacus</name>
    <dbReference type="NCBI Taxonomy" id="1348429"/>
    <lineage>
        <taxon>Bacteria</taxon>
        <taxon>Bacillati</taxon>
        <taxon>Bacillota</taxon>
        <taxon>Bacilli</taxon>
        <taxon>Bacillales</taxon>
        <taxon>Alicyclobacillaceae</taxon>
        <taxon>Effusibacillus</taxon>
    </lineage>
</organism>
<dbReference type="PANTHER" id="PTHR30231">
    <property type="entry name" value="DNA POLYMERASE III SUBUNIT EPSILON"/>
    <property type="match status" value="1"/>
</dbReference>
<dbReference type="OrthoDB" id="9804290at2"/>
<sequence>MIRKAIDQLIARLYGGPQKLPPDVTLETIEMLRQLIVSHDGKSLADQQLTQLRFVVFDTETTGFYPFAGDEIISLSAVTVENKEIRENPAFDSLVNPYRQIPEVVTNLTGISKKQVDQAPSLLNVLLHFLQFAGDDILVAHPADFDMNFINAKLRRYCRSTVRHHVIDMMAVAYHLFPMWKEYSLDRLANYYGLEIRDRHNSLADARLTAQIWCRFLEELDARGIRTLYSLYLYIKTLR</sequence>
<feature type="domain" description="Exonuclease" evidence="4">
    <location>
        <begin position="53"/>
        <end position="222"/>
    </location>
</feature>
<dbReference type="RefSeq" id="WP_096181178.1">
    <property type="nucleotide sequence ID" value="NZ_BDUF01000022.1"/>
</dbReference>
<dbReference type="GO" id="GO:0045004">
    <property type="term" value="P:DNA replication proofreading"/>
    <property type="evidence" value="ECO:0007669"/>
    <property type="project" value="TreeGrafter"/>
</dbReference>
<dbReference type="InterPro" id="IPR036397">
    <property type="entry name" value="RNaseH_sf"/>
</dbReference>
<evidence type="ECO:0000256" key="2">
    <source>
        <dbReference type="ARBA" id="ARBA00022801"/>
    </source>
</evidence>
<dbReference type="InterPro" id="IPR012337">
    <property type="entry name" value="RNaseH-like_sf"/>
</dbReference>
<reference evidence="6" key="1">
    <citation type="submission" date="2017-07" db="EMBL/GenBank/DDBJ databases">
        <title>Draft genome sequence of Effusibacillus lacus strain skLN1.</title>
        <authorList>
            <person name="Watanabe M."/>
            <person name="Kojima H."/>
            <person name="Fukui M."/>
        </authorList>
    </citation>
    <scope>NUCLEOTIDE SEQUENCE [LARGE SCALE GENOMIC DNA]</scope>
    <source>
        <strain evidence="6">skLN1</strain>
    </source>
</reference>
<name>A0A292YKQ4_9BACL</name>
<dbReference type="Gene3D" id="3.30.420.10">
    <property type="entry name" value="Ribonuclease H-like superfamily/Ribonuclease H"/>
    <property type="match status" value="1"/>
</dbReference>
<dbReference type="CDD" id="cd06127">
    <property type="entry name" value="DEDDh"/>
    <property type="match status" value="1"/>
</dbReference>
<dbReference type="GO" id="GO:0005829">
    <property type="term" value="C:cytosol"/>
    <property type="evidence" value="ECO:0007669"/>
    <property type="project" value="TreeGrafter"/>
</dbReference>
<comment type="caution">
    <text evidence="5">The sequence shown here is derived from an EMBL/GenBank/DDBJ whole genome shotgun (WGS) entry which is preliminary data.</text>
</comment>
<dbReference type="Proteomes" id="UP000217785">
    <property type="component" value="Unassembled WGS sequence"/>
</dbReference>
<dbReference type="EMBL" id="BDUF01000022">
    <property type="protein sequence ID" value="GAX89489.1"/>
    <property type="molecule type" value="Genomic_DNA"/>
</dbReference>
<dbReference type="Pfam" id="PF00929">
    <property type="entry name" value="RNase_T"/>
    <property type="match status" value="1"/>
</dbReference>
<keyword evidence="1" id="KW-0540">Nuclease</keyword>
<proteinExistence type="predicted"/>
<protein>
    <submittedName>
        <fullName evidence="5">DNA polymerase III subunit epsilon</fullName>
    </submittedName>
</protein>
<dbReference type="SUPFAM" id="SSF53098">
    <property type="entry name" value="Ribonuclease H-like"/>
    <property type="match status" value="1"/>
</dbReference>
<keyword evidence="6" id="KW-1185">Reference proteome</keyword>
<dbReference type="GO" id="GO:0003887">
    <property type="term" value="F:DNA-directed DNA polymerase activity"/>
    <property type="evidence" value="ECO:0007669"/>
    <property type="project" value="InterPro"/>
</dbReference>
<dbReference type="AlphaFoldDB" id="A0A292YKQ4"/>
<dbReference type="PANTHER" id="PTHR30231:SF41">
    <property type="entry name" value="DNA POLYMERASE III SUBUNIT EPSILON"/>
    <property type="match status" value="1"/>
</dbReference>
<keyword evidence="3" id="KW-0269">Exonuclease</keyword>
<evidence type="ECO:0000256" key="3">
    <source>
        <dbReference type="ARBA" id="ARBA00022839"/>
    </source>
</evidence>